<dbReference type="Proteomes" id="UP000215633">
    <property type="component" value="Unassembled WGS sequence"/>
</dbReference>
<comment type="caution">
    <text evidence="2">The sequence shown here is derived from an EMBL/GenBank/DDBJ whole genome shotgun (WGS) entry which is preliminary data.</text>
</comment>
<dbReference type="GO" id="GO:0016787">
    <property type="term" value="F:hydrolase activity"/>
    <property type="evidence" value="ECO:0007669"/>
    <property type="project" value="UniProtKB-KW"/>
</dbReference>
<proteinExistence type="predicted"/>
<feature type="domain" description="AB hydrolase-1" evidence="1">
    <location>
        <begin position="34"/>
        <end position="271"/>
    </location>
</feature>
<dbReference type="AlphaFoldDB" id="A0A261VJN5"/>
<evidence type="ECO:0000313" key="3">
    <source>
        <dbReference type="Proteomes" id="UP000215633"/>
    </source>
</evidence>
<dbReference type="InterPro" id="IPR029058">
    <property type="entry name" value="AB_hydrolase_fold"/>
</dbReference>
<keyword evidence="3" id="KW-1185">Reference proteome</keyword>
<dbReference type="PRINTS" id="PR00412">
    <property type="entry name" value="EPOXHYDRLASE"/>
</dbReference>
<dbReference type="InterPro" id="IPR000639">
    <property type="entry name" value="Epox_hydrolase-like"/>
</dbReference>
<dbReference type="EMBL" id="NEVT01000007">
    <property type="protein sequence ID" value="OZI73732.1"/>
    <property type="molecule type" value="Genomic_DNA"/>
</dbReference>
<dbReference type="PANTHER" id="PTHR43689">
    <property type="entry name" value="HYDROLASE"/>
    <property type="match status" value="1"/>
</dbReference>
<evidence type="ECO:0000313" key="2">
    <source>
        <dbReference type="EMBL" id="OZI73732.1"/>
    </source>
</evidence>
<dbReference type="SUPFAM" id="SSF53474">
    <property type="entry name" value="alpha/beta-Hydrolases"/>
    <property type="match status" value="1"/>
</dbReference>
<dbReference type="Pfam" id="PF12697">
    <property type="entry name" value="Abhydrolase_6"/>
    <property type="match status" value="1"/>
</dbReference>
<evidence type="ECO:0000259" key="1">
    <source>
        <dbReference type="Pfam" id="PF12697"/>
    </source>
</evidence>
<sequence length="293" mass="32205">MESIDSHPLPPLPQRFEFEGQTVRYAVWGEGRPLVLLHGTPFSAAVWRKLAPLLARGRQVVAYDLLGYGQSEQRAGQDVSLATQGRLFAALLRHWNLARPDVVAHDFGGATALRAALLEGCAYGSLTLIDAVALAPWGSPFARHAKAHEAAFAGMPPYIHAAILKAYIQGAAHRPLPDDVMALYTRPWMGEAGQAAFYRQAAQADQRYTDEIEHRYGEIDCPVMILWGTEDAWLPIERGRELASRFRQADFRPVPQAGHLMQEDAPEAVAAHLAEFLAAVAAGSLQYGSNLYR</sequence>
<organism evidence="2 3">
    <name type="scientific">Bordetella genomosp. 2</name>
    <dbReference type="NCBI Taxonomy" id="1983456"/>
    <lineage>
        <taxon>Bacteria</taxon>
        <taxon>Pseudomonadati</taxon>
        <taxon>Pseudomonadota</taxon>
        <taxon>Betaproteobacteria</taxon>
        <taxon>Burkholderiales</taxon>
        <taxon>Alcaligenaceae</taxon>
        <taxon>Bordetella</taxon>
    </lineage>
</organism>
<dbReference type="RefSeq" id="WP_051439269.1">
    <property type="nucleotide sequence ID" value="NZ_NEVT01000007.1"/>
</dbReference>
<dbReference type="PRINTS" id="PR00111">
    <property type="entry name" value="ABHYDROLASE"/>
</dbReference>
<keyword evidence="2" id="KW-0378">Hydrolase</keyword>
<protein>
    <submittedName>
        <fullName evidence="2">Alpha/beta hydrolase</fullName>
    </submittedName>
</protein>
<reference evidence="3" key="1">
    <citation type="submission" date="2017-05" db="EMBL/GenBank/DDBJ databases">
        <title>Complete and WGS of Bordetella genogroups.</title>
        <authorList>
            <person name="Spilker T."/>
            <person name="Lipuma J."/>
        </authorList>
    </citation>
    <scope>NUCLEOTIDE SEQUENCE [LARGE SCALE GENOMIC DNA]</scope>
    <source>
        <strain evidence="3">AU8256</strain>
    </source>
</reference>
<name>A0A261VJN5_9BORD</name>
<dbReference type="Gene3D" id="3.40.50.1820">
    <property type="entry name" value="alpha/beta hydrolase"/>
    <property type="match status" value="1"/>
</dbReference>
<accession>A0A261VJN5</accession>
<dbReference type="InterPro" id="IPR000073">
    <property type="entry name" value="AB_hydrolase_1"/>
</dbReference>
<dbReference type="PANTHER" id="PTHR43689:SF51">
    <property type="entry name" value="SLR1917 PROTEIN"/>
    <property type="match status" value="1"/>
</dbReference>
<gene>
    <name evidence="2" type="ORF">CAL24_17960</name>
</gene>